<dbReference type="PROSITE" id="PS00211">
    <property type="entry name" value="ABC_TRANSPORTER_1"/>
    <property type="match status" value="1"/>
</dbReference>
<keyword evidence="2" id="KW-0067">ATP-binding</keyword>
<dbReference type="InterPro" id="IPR017871">
    <property type="entry name" value="ABC_transporter-like_CS"/>
</dbReference>
<dbReference type="PATRIC" id="fig|1310613.3.peg.3071"/>
<feature type="domain" description="ABC transporter" evidence="3">
    <location>
        <begin position="1"/>
        <end position="206"/>
    </location>
</feature>
<dbReference type="AlphaFoldDB" id="A0A009HJR3"/>
<evidence type="ECO:0000313" key="4">
    <source>
        <dbReference type="EMBL" id="EXB04392.1"/>
    </source>
</evidence>
<dbReference type="SMART" id="SM00382">
    <property type="entry name" value="AAA"/>
    <property type="match status" value="1"/>
</dbReference>
<dbReference type="SUPFAM" id="SSF52540">
    <property type="entry name" value="P-loop containing nucleoside triphosphate hydrolases"/>
    <property type="match status" value="1"/>
</dbReference>
<dbReference type="GO" id="GO:0005524">
    <property type="term" value="F:ATP binding"/>
    <property type="evidence" value="ECO:0007669"/>
    <property type="project" value="UniProtKB-KW"/>
</dbReference>
<dbReference type="GO" id="GO:0016887">
    <property type="term" value="F:ATP hydrolysis activity"/>
    <property type="evidence" value="ECO:0007669"/>
    <property type="project" value="InterPro"/>
</dbReference>
<reference evidence="4 5" key="1">
    <citation type="submission" date="2014-02" db="EMBL/GenBank/DDBJ databases">
        <title>Comparative genomics and transcriptomics to identify genetic mechanisms underlying the emergence of carbapenem resistant Acinetobacter baumannii (CRAb).</title>
        <authorList>
            <person name="Harris A.D."/>
            <person name="Johnson K.J."/>
            <person name="George J."/>
            <person name="Shefchek K."/>
            <person name="Daugherty S.C."/>
            <person name="Parankush S."/>
            <person name="Sadzewicz L."/>
            <person name="Tallon L."/>
            <person name="Sengamalay N."/>
            <person name="Hazen T.H."/>
            <person name="Rasko D.A."/>
        </authorList>
    </citation>
    <scope>NUCLEOTIDE SEQUENCE [LARGE SCALE GENOMIC DNA]</scope>
    <source>
        <strain evidence="4 5">1295743</strain>
    </source>
</reference>
<gene>
    <name evidence="4" type="ORF">J512_3198</name>
</gene>
<name>A0A009HJR3_ACIB9</name>
<dbReference type="InterPro" id="IPR003593">
    <property type="entry name" value="AAA+_ATPase"/>
</dbReference>
<evidence type="ECO:0000259" key="3">
    <source>
        <dbReference type="PROSITE" id="PS50893"/>
    </source>
</evidence>
<evidence type="ECO:0000256" key="1">
    <source>
        <dbReference type="ARBA" id="ARBA00022741"/>
    </source>
</evidence>
<keyword evidence="1" id="KW-0547">Nucleotide-binding</keyword>
<dbReference type="InterPro" id="IPR003439">
    <property type="entry name" value="ABC_transporter-like_ATP-bd"/>
</dbReference>
<dbReference type="Gene3D" id="3.40.50.300">
    <property type="entry name" value="P-loop containing nucleotide triphosphate hydrolases"/>
    <property type="match status" value="1"/>
</dbReference>
<dbReference type="EMBL" id="JEWH01000051">
    <property type="protein sequence ID" value="EXB04392.1"/>
    <property type="molecule type" value="Genomic_DNA"/>
</dbReference>
<comment type="caution">
    <text evidence="4">The sequence shown here is derived from an EMBL/GenBank/DDBJ whole genome shotgun (WGS) entry which is preliminary data.</text>
</comment>
<dbReference type="PANTHER" id="PTHR43514">
    <property type="entry name" value="ABC TRANSPORTER I FAMILY MEMBER 10"/>
    <property type="match status" value="1"/>
</dbReference>
<dbReference type="Pfam" id="PF00005">
    <property type="entry name" value="ABC_tran"/>
    <property type="match status" value="1"/>
</dbReference>
<dbReference type="PANTHER" id="PTHR43514:SF4">
    <property type="entry name" value="ABC TRANSPORTER I FAMILY MEMBER 10"/>
    <property type="match status" value="1"/>
</dbReference>
<proteinExistence type="predicted"/>
<evidence type="ECO:0000256" key="2">
    <source>
        <dbReference type="ARBA" id="ARBA00022840"/>
    </source>
</evidence>
<sequence length="206" mass="23549">MLIDCRFELQMGQFHIEASFQSDAFVIGLFGASGSGKTSILHAIAGLNTPRSGLIKIQDQTWFDSDQKINVSTQKRHVGLVFQDAQLFPHKTVKQNLLFGFQHLSQQERHFEADYIIELLKLDHLLQRMPIKLSGGEKQRVALGRALLYSPKLLLLDEPLSALDANHKAEIIPFFQKVKEEIKIPMIYVSHDIQEIKQLTETMWIL</sequence>
<dbReference type="InterPro" id="IPR050334">
    <property type="entry name" value="Molybdenum_import_ModC"/>
</dbReference>
<organism evidence="4 5">
    <name type="scientific">Acinetobacter baumannii (strain 1295743)</name>
    <dbReference type="NCBI Taxonomy" id="1310613"/>
    <lineage>
        <taxon>Bacteria</taxon>
        <taxon>Pseudomonadati</taxon>
        <taxon>Pseudomonadota</taxon>
        <taxon>Gammaproteobacteria</taxon>
        <taxon>Moraxellales</taxon>
        <taxon>Moraxellaceae</taxon>
        <taxon>Acinetobacter</taxon>
        <taxon>Acinetobacter calcoaceticus/baumannii complex</taxon>
    </lineage>
</organism>
<dbReference type="InterPro" id="IPR027417">
    <property type="entry name" value="P-loop_NTPase"/>
</dbReference>
<dbReference type="PROSITE" id="PS50893">
    <property type="entry name" value="ABC_TRANSPORTER_2"/>
    <property type="match status" value="1"/>
</dbReference>
<dbReference type="RefSeq" id="WP_032051581.1">
    <property type="nucleotide sequence ID" value="NZ_JEWH01000051.1"/>
</dbReference>
<accession>A0A009HJR3</accession>
<dbReference type="Proteomes" id="UP000020595">
    <property type="component" value="Unassembled WGS sequence"/>
</dbReference>
<protein>
    <submittedName>
        <fullName evidence="4">ABC transporter family protein</fullName>
    </submittedName>
</protein>
<evidence type="ECO:0000313" key="5">
    <source>
        <dbReference type="Proteomes" id="UP000020595"/>
    </source>
</evidence>